<evidence type="ECO:0000256" key="1">
    <source>
        <dbReference type="SAM" id="Phobius"/>
    </source>
</evidence>
<keyword evidence="3" id="KW-1185">Reference proteome</keyword>
<keyword evidence="1" id="KW-1133">Transmembrane helix</keyword>
<reference evidence="2 3" key="1">
    <citation type="journal article" date="2023" name="Plants (Basel)">
        <title>Bridging the Gap: Combining Genomics and Transcriptomics Approaches to Understand Stylosanthes scabra, an Orphan Legume from the Brazilian Caatinga.</title>
        <authorList>
            <person name="Ferreira-Neto J.R.C."/>
            <person name="da Silva M.D."/>
            <person name="Binneck E."/>
            <person name="de Melo N.F."/>
            <person name="da Silva R.H."/>
            <person name="de Melo A.L.T.M."/>
            <person name="Pandolfi V."/>
            <person name="Bustamante F.O."/>
            <person name="Brasileiro-Vidal A.C."/>
            <person name="Benko-Iseppon A.M."/>
        </authorList>
    </citation>
    <scope>NUCLEOTIDE SEQUENCE [LARGE SCALE GENOMIC DNA]</scope>
    <source>
        <tissue evidence="2">Leaves</tissue>
    </source>
</reference>
<dbReference type="Proteomes" id="UP001341840">
    <property type="component" value="Unassembled WGS sequence"/>
</dbReference>
<evidence type="ECO:0000313" key="2">
    <source>
        <dbReference type="EMBL" id="MED6120977.1"/>
    </source>
</evidence>
<keyword evidence="1" id="KW-0812">Transmembrane</keyword>
<dbReference type="EMBL" id="JASCZI010030303">
    <property type="protein sequence ID" value="MED6120977.1"/>
    <property type="molecule type" value="Genomic_DNA"/>
</dbReference>
<organism evidence="2 3">
    <name type="scientific">Stylosanthes scabra</name>
    <dbReference type="NCBI Taxonomy" id="79078"/>
    <lineage>
        <taxon>Eukaryota</taxon>
        <taxon>Viridiplantae</taxon>
        <taxon>Streptophyta</taxon>
        <taxon>Embryophyta</taxon>
        <taxon>Tracheophyta</taxon>
        <taxon>Spermatophyta</taxon>
        <taxon>Magnoliopsida</taxon>
        <taxon>eudicotyledons</taxon>
        <taxon>Gunneridae</taxon>
        <taxon>Pentapetalae</taxon>
        <taxon>rosids</taxon>
        <taxon>fabids</taxon>
        <taxon>Fabales</taxon>
        <taxon>Fabaceae</taxon>
        <taxon>Papilionoideae</taxon>
        <taxon>50 kb inversion clade</taxon>
        <taxon>dalbergioids sensu lato</taxon>
        <taxon>Dalbergieae</taxon>
        <taxon>Pterocarpus clade</taxon>
        <taxon>Stylosanthes</taxon>
    </lineage>
</organism>
<keyword evidence="1" id="KW-0472">Membrane</keyword>
<protein>
    <submittedName>
        <fullName evidence="2">Uncharacterized protein</fullName>
    </submittedName>
</protein>
<accession>A0ABU6RAH3</accession>
<feature type="transmembrane region" description="Helical" evidence="1">
    <location>
        <begin position="104"/>
        <end position="122"/>
    </location>
</feature>
<proteinExistence type="predicted"/>
<feature type="transmembrane region" description="Helical" evidence="1">
    <location>
        <begin position="134"/>
        <end position="153"/>
    </location>
</feature>
<name>A0ABU6RAH3_9FABA</name>
<comment type="caution">
    <text evidence="2">The sequence shown here is derived from an EMBL/GenBank/DDBJ whole genome shotgun (WGS) entry which is preliminary data.</text>
</comment>
<gene>
    <name evidence="2" type="ORF">PIB30_025754</name>
</gene>
<evidence type="ECO:0000313" key="3">
    <source>
        <dbReference type="Proteomes" id="UP001341840"/>
    </source>
</evidence>
<sequence>MNTEQNELSLLQAWAVTANPVGESLKKQAGGEPVKHSDAQVKQSLSRVQIPPGLVERIGPTPFAVPNGLTRGLWNSTFLLLVLLQSLTQLPLTITALSNSFTPIIATVVILFLGVAVLSSALESSFSYVVGESSGSFFLFTVSRAIFFFRLLVVMARGDVNAMPANVPEDMDWMEDVVLLSKSVVDEELLASFREAHAVCGTVSEESMYELVAPTSEERVCYYNLGHPAVWGSEFLSPSSNRTSCRKAELPLSSFIRTLGAS</sequence>